<dbReference type="InterPro" id="IPR029071">
    <property type="entry name" value="Ubiquitin-like_domsf"/>
</dbReference>
<feature type="domain" description="Ubiquitin-like" evidence="8">
    <location>
        <begin position="10"/>
        <end position="71"/>
    </location>
</feature>
<dbReference type="EMBL" id="LSMT01000036">
    <property type="protein sequence ID" value="PFX31364.1"/>
    <property type="molecule type" value="Genomic_DNA"/>
</dbReference>
<keyword evidence="5" id="KW-0834">Unfolded protein response</keyword>
<dbReference type="PANTHER" id="PTHR12943">
    <property type="entry name" value="HOMOCYSTEINE-RESPONSIVE ENDOPLASMIC RETICULUM-RESIDENT UNIQUITIN-LIKE DOMAIN HERPUD PROTEIN FAMILY MEMBER"/>
    <property type="match status" value="1"/>
</dbReference>
<dbReference type="CDD" id="cd01790">
    <property type="entry name" value="Ubl_HERP"/>
    <property type="match status" value="1"/>
</dbReference>
<gene>
    <name evidence="9" type="primary">herpud2</name>
    <name evidence="9" type="ORF">AWC38_SpisGene3794</name>
</gene>
<dbReference type="GO" id="GO:0030968">
    <property type="term" value="P:endoplasmic reticulum unfolded protein response"/>
    <property type="evidence" value="ECO:0007669"/>
    <property type="project" value="TreeGrafter"/>
</dbReference>
<evidence type="ECO:0000256" key="4">
    <source>
        <dbReference type="ARBA" id="ARBA00023136"/>
    </source>
</evidence>
<keyword evidence="3 7" id="KW-1133">Transmembrane helix</keyword>
<feature type="region of interest" description="Disordered" evidence="6">
    <location>
        <begin position="95"/>
        <end position="114"/>
    </location>
</feature>
<evidence type="ECO:0000256" key="3">
    <source>
        <dbReference type="ARBA" id="ARBA00022989"/>
    </source>
</evidence>
<dbReference type="AlphaFoldDB" id="A0A2B4SL14"/>
<protein>
    <submittedName>
        <fullName evidence="9">Homocysteine-responsive endoplasmic reticulum-resident ubiquitin-like domain member 2 protein</fullName>
    </submittedName>
</protein>
<evidence type="ECO:0000259" key="8">
    <source>
        <dbReference type="PROSITE" id="PS50053"/>
    </source>
</evidence>
<comment type="subcellular location">
    <subcellularLocation>
        <location evidence="1">Membrane</location>
    </subcellularLocation>
</comment>
<reference evidence="10" key="1">
    <citation type="journal article" date="2017" name="bioRxiv">
        <title>Comparative analysis of the genomes of Stylophora pistillata and Acropora digitifera provides evidence for extensive differences between species of corals.</title>
        <authorList>
            <person name="Voolstra C.R."/>
            <person name="Li Y."/>
            <person name="Liew Y.J."/>
            <person name="Baumgarten S."/>
            <person name="Zoccola D."/>
            <person name="Flot J.-F."/>
            <person name="Tambutte S."/>
            <person name="Allemand D."/>
            <person name="Aranda M."/>
        </authorList>
    </citation>
    <scope>NUCLEOTIDE SEQUENCE [LARGE SCALE GENOMIC DNA]</scope>
</reference>
<comment type="caution">
    <text evidence="9">The sequence shown here is derived from an EMBL/GenBank/DDBJ whole genome shotgun (WGS) entry which is preliminary data.</text>
</comment>
<evidence type="ECO:0000256" key="2">
    <source>
        <dbReference type="ARBA" id="ARBA00022692"/>
    </source>
</evidence>
<dbReference type="PROSITE" id="PS50053">
    <property type="entry name" value="UBIQUITIN_2"/>
    <property type="match status" value="1"/>
</dbReference>
<keyword evidence="10" id="KW-1185">Reference proteome</keyword>
<organism evidence="9 10">
    <name type="scientific">Stylophora pistillata</name>
    <name type="common">Smooth cauliflower coral</name>
    <dbReference type="NCBI Taxonomy" id="50429"/>
    <lineage>
        <taxon>Eukaryota</taxon>
        <taxon>Metazoa</taxon>
        <taxon>Cnidaria</taxon>
        <taxon>Anthozoa</taxon>
        <taxon>Hexacorallia</taxon>
        <taxon>Scleractinia</taxon>
        <taxon>Astrocoeniina</taxon>
        <taxon>Pocilloporidae</taxon>
        <taxon>Stylophora</taxon>
    </lineage>
</organism>
<name>A0A2B4SL14_STYPI</name>
<dbReference type="Gene3D" id="3.10.20.90">
    <property type="entry name" value="Phosphatidylinositol 3-kinase Catalytic Subunit, Chain A, domain 1"/>
    <property type="match status" value="1"/>
</dbReference>
<feature type="transmembrane region" description="Helical" evidence="7">
    <location>
        <begin position="310"/>
        <end position="331"/>
    </location>
</feature>
<evidence type="ECO:0000256" key="7">
    <source>
        <dbReference type="SAM" id="Phobius"/>
    </source>
</evidence>
<dbReference type="Pfam" id="PF00240">
    <property type="entry name" value="ubiquitin"/>
    <property type="match status" value="1"/>
</dbReference>
<evidence type="ECO:0000256" key="6">
    <source>
        <dbReference type="SAM" id="MobiDB-lite"/>
    </source>
</evidence>
<dbReference type="OrthoDB" id="21589at2759"/>
<dbReference type="Proteomes" id="UP000225706">
    <property type="component" value="Unassembled WGS sequence"/>
</dbReference>
<keyword evidence="4 7" id="KW-0472">Membrane</keyword>
<evidence type="ECO:0000313" key="10">
    <source>
        <dbReference type="Proteomes" id="UP000225706"/>
    </source>
</evidence>
<accession>A0A2B4SL14</accession>
<dbReference type="SUPFAM" id="SSF54236">
    <property type="entry name" value="Ubiquitin-like"/>
    <property type="match status" value="1"/>
</dbReference>
<dbReference type="FunFam" id="3.10.20.90:FF:000046">
    <property type="entry name" value="Homocysteine-responsive endoplasmic reticulum-resident ubiquitin-like domain member 2 protein"/>
    <property type="match status" value="1"/>
</dbReference>
<feature type="compositionally biased region" description="Polar residues" evidence="6">
    <location>
        <begin position="360"/>
        <end position="389"/>
    </location>
</feature>
<feature type="region of interest" description="Disordered" evidence="6">
    <location>
        <begin position="340"/>
        <end position="407"/>
    </location>
</feature>
<keyword evidence="2 7" id="KW-0812">Transmembrane</keyword>
<dbReference type="GO" id="GO:0016020">
    <property type="term" value="C:membrane"/>
    <property type="evidence" value="ECO:0007669"/>
    <property type="project" value="UniProtKB-SubCell"/>
</dbReference>
<sequence length="429" mass="47424">MANLAFDSPVTLVIKTPNQKVDDLRIDCALEWSVEQLKRHLSSVYPTQPESQHQRIIYSGQLLNDNLILKDVFREHVDGKQHTVHLVCPMKTETQSTTDTKGKIEPSAPTTNANTSAEMLSTAPTISQTASDGLRYRGANTPTYPPFNMFHQQMANAAYNLPAQGHGYAVPPFVPPPYWMQQMFAQQMAAGRIPQPNMYMLANYGYPQMPYPWCPQAGNFPAPQVPVVNPPALHVPQTPPQQPAAQAQAPQPQPQGNGNVQANANAGPLFNDEDDDEENPNRDWLDKIYTLCRVGILLSIFWFYSSTTRFLVLILTFVLIYLYQSGILAIFRRGNNRQEIHMPAPVPPPRPEEQAEPRQNGNAPDSPQGDVTDNTPQNTEENEQGSADETTTTPAQPTPPPGPSAATVAFNFVTSFLTSLFPNAPAVQN</sequence>
<dbReference type="InterPro" id="IPR039751">
    <property type="entry name" value="HERPUD1/2"/>
</dbReference>
<dbReference type="InterPro" id="IPR000626">
    <property type="entry name" value="Ubiquitin-like_dom"/>
</dbReference>
<dbReference type="STRING" id="50429.A0A2B4SL14"/>
<dbReference type="PANTHER" id="PTHR12943:SF27">
    <property type="entry name" value="HOMOCYSTEINE-INDUCED ENDOPLASMIC RETICULUM PROTEIN, ISOFORM A"/>
    <property type="match status" value="1"/>
</dbReference>
<feature type="compositionally biased region" description="Low complexity" evidence="6">
    <location>
        <begin position="243"/>
        <end position="268"/>
    </location>
</feature>
<evidence type="ECO:0000256" key="5">
    <source>
        <dbReference type="ARBA" id="ARBA00023230"/>
    </source>
</evidence>
<feature type="region of interest" description="Disordered" evidence="6">
    <location>
        <begin position="230"/>
        <end position="279"/>
    </location>
</feature>
<proteinExistence type="predicted"/>
<evidence type="ECO:0000256" key="1">
    <source>
        <dbReference type="ARBA" id="ARBA00004370"/>
    </source>
</evidence>
<dbReference type="SMART" id="SM00213">
    <property type="entry name" value="UBQ"/>
    <property type="match status" value="1"/>
</dbReference>
<evidence type="ECO:0000313" key="9">
    <source>
        <dbReference type="EMBL" id="PFX31364.1"/>
    </source>
</evidence>